<dbReference type="GO" id="GO:0005737">
    <property type="term" value="C:cytoplasm"/>
    <property type="evidence" value="ECO:0007669"/>
    <property type="project" value="TreeGrafter"/>
</dbReference>
<dbReference type="Gene3D" id="2.30.30.100">
    <property type="match status" value="1"/>
</dbReference>
<dbReference type="EC" id="6.3.4.15" evidence="5"/>
<dbReference type="PROSITE" id="PS51733">
    <property type="entry name" value="BPL_LPL_CATALYTIC"/>
    <property type="match status" value="1"/>
</dbReference>
<evidence type="ECO:0000256" key="1">
    <source>
        <dbReference type="ARBA" id="ARBA00022598"/>
    </source>
</evidence>
<sequence length="290" mass="30337">MADNAVFDPPLPHLSSIRPSTPSARACATELASLLGARARDFALEWVECCDSTNARLVDAPPADDGRVHVLVADRQTAGRGRRGRQWLSWEGASLTFSLLWRFAPGTPAPAGLSLAAGLALARALEQLGVEGVQLKWPNDVLVHGEKLAGILVELLPVRGRPPAAVIGIGLNLRLPADAAIPDQAGVTDLAAALGGEPPSRPVLLAAILGEFHRLFDTYAAAGFPALRGAWEQRNAFAELPVAVRGESATLQGTCAGVDDDGALLLRTGDGVQRVLAGDVSLRPLLDGSR</sequence>
<evidence type="ECO:0000256" key="2">
    <source>
        <dbReference type="ARBA" id="ARBA00022741"/>
    </source>
</evidence>
<keyword evidence="1 8" id="KW-0436">Ligase</keyword>
<dbReference type="InterPro" id="IPR008988">
    <property type="entry name" value="Transcriptional_repressor_C"/>
</dbReference>
<dbReference type="Pfam" id="PF03099">
    <property type="entry name" value="BPL_LplA_LipB"/>
    <property type="match status" value="1"/>
</dbReference>
<evidence type="ECO:0000256" key="6">
    <source>
        <dbReference type="ARBA" id="ARBA00047846"/>
    </source>
</evidence>
<feature type="domain" description="BPL/LPL catalytic" evidence="7">
    <location>
        <begin position="35"/>
        <end position="220"/>
    </location>
</feature>
<dbReference type="AlphaFoldDB" id="N6XRD0"/>
<evidence type="ECO:0000313" key="9">
    <source>
        <dbReference type="Proteomes" id="UP000013042"/>
    </source>
</evidence>
<dbReference type="InterPro" id="IPR045864">
    <property type="entry name" value="aa-tRNA-synth_II/BPL/LPL"/>
</dbReference>
<dbReference type="EMBL" id="AMXD01000090">
    <property type="protein sequence ID" value="ENO84281.1"/>
    <property type="molecule type" value="Genomic_DNA"/>
</dbReference>
<dbReference type="Pfam" id="PF02237">
    <property type="entry name" value="BPL_C"/>
    <property type="match status" value="1"/>
</dbReference>
<protein>
    <recommendedName>
        <fullName evidence="5">biotin--[biotin carboxyl-carrier protein] ligase</fullName>
        <ecNumber evidence="5">6.3.4.15</ecNumber>
    </recommendedName>
</protein>
<reference evidence="8 9" key="1">
    <citation type="submission" date="2012-09" db="EMBL/GenBank/DDBJ databases">
        <title>Draft Genome Sequences of 6 Strains from Genus Thauera.</title>
        <authorList>
            <person name="Liu B."/>
            <person name="Shapleigh J.P."/>
            <person name="Frostegard A.H."/>
        </authorList>
    </citation>
    <scope>NUCLEOTIDE SEQUENCE [LARGE SCALE GENOMIC DNA]</scope>
    <source>
        <strain evidence="8 9">S2</strain>
    </source>
</reference>
<dbReference type="CDD" id="cd16442">
    <property type="entry name" value="BPL"/>
    <property type="match status" value="1"/>
</dbReference>
<dbReference type="GO" id="GO:0004077">
    <property type="term" value="F:biotin--[biotin carboxyl-carrier protein] ligase activity"/>
    <property type="evidence" value="ECO:0007669"/>
    <property type="project" value="UniProtKB-EC"/>
</dbReference>
<organism evidence="8 9">
    <name type="scientific">Thauera aminoaromatica S2</name>
    <dbReference type="NCBI Taxonomy" id="1234381"/>
    <lineage>
        <taxon>Bacteria</taxon>
        <taxon>Pseudomonadati</taxon>
        <taxon>Pseudomonadota</taxon>
        <taxon>Betaproteobacteria</taxon>
        <taxon>Rhodocyclales</taxon>
        <taxon>Zoogloeaceae</taxon>
        <taxon>Thauera</taxon>
    </lineage>
</organism>
<accession>N6XRD0</accession>
<evidence type="ECO:0000259" key="7">
    <source>
        <dbReference type="PROSITE" id="PS51733"/>
    </source>
</evidence>
<comment type="caution">
    <text evidence="8">The sequence shown here is derived from an EMBL/GenBank/DDBJ whole genome shotgun (WGS) entry which is preliminary data.</text>
</comment>
<name>N6XRD0_THASP</name>
<dbReference type="PANTHER" id="PTHR12835:SF5">
    <property type="entry name" value="BIOTIN--PROTEIN LIGASE"/>
    <property type="match status" value="1"/>
</dbReference>
<dbReference type="Gene3D" id="3.30.930.10">
    <property type="entry name" value="Bira Bifunctional Protein, Domain 2"/>
    <property type="match status" value="1"/>
</dbReference>
<dbReference type="Proteomes" id="UP000013042">
    <property type="component" value="Unassembled WGS sequence"/>
</dbReference>
<dbReference type="GO" id="GO:0005524">
    <property type="term" value="F:ATP binding"/>
    <property type="evidence" value="ECO:0007669"/>
    <property type="project" value="UniProtKB-KW"/>
</dbReference>
<dbReference type="NCBIfam" id="TIGR00121">
    <property type="entry name" value="birA_ligase"/>
    <property type="match status" value="1"/>
</dbReference>
<dbReference type="SUPFAM" id="SSF55681">
    <property type="entry name" value="Class II aaRS and biotin synthetases"/>
    <property type="match status" value="1"/>
</dbReference>
<keyword evidence="3" id="KW-0067">ATP-binding</keyword>
<dbReference type="PANTHER" id="PTHR12835">
    <property type="entry name" value="BIOTIN PROTEIN LIGASE"/>
    <property type="match status" value="1"/>
</dbReference>
<proteinExistence type="predicted"/>
<dbReference type="SUPFAM" id="SSF50037">
    <property type="entry name" value="C-terminal domain of transcriptional repressors"/>
    <property type="match status" value="1"/>
</dbReference>
<comment type="catalytic activity">
    <reaction evidence="6">
        <text>biotin + L-lysyl-[protein] + ATP = N(6)-biotinyl-L-lysyl-[protein] + AMP + diphosphate + H(+)</text>
        <dbReference type="Rhea" id="RHEA:11756"/>
        <dbReference type="Rhea" id="RHEA-COMP:9752"/>
        <dbReference type="Rhea" id="RHEA-COMP:10505"/>
        <dbReference type="ChEBI" id="CHEBI:15378"/>
        <dbReference type="ChEBI" id="CHEBI:29969"/>
        <dbReference type="ChEBI" id="CHEBI:30616"/>
        <dbReference type="ChEBI" id="CHEBI:33019"/>
        <dbReference type="ChEBI" id="CHEBI:57586"/>
        <dbReference type="ChEBI" id="CHEBI:83144"/>
        <dbReference type="ChEBI" id="CHEBI:456215"/>
        <dbReference type="EC" id="6.3.4.15"/>
    </reaction>
</comment>
<keyword evidence="4" id="KW-0092">Biotin</keyword>
<dbReference type="InterPro" id="IPR004408">
    <property type="entry name" value="Biotin_CoA_COase_ligase"/>
</dbReference>
<evidence type="ECO:0000256" key="4">
    <source>
        <dbReference type="ARBA" id="ARBA00023267"/>
    </source>
</evidence>
<evidence type="ECO:0000256" key="3">
    <source>
        <dbReference type="ARBA" id="ARBA00022840"/>
    </source>
</evidence>
<dbReference type="InterPro" id="IPR003142">
    <property type="entry name" value="BPL_C"/>
</dbReference>
<evidence type="ECO:0000256" key="5">
    <source>
        <dbReference type="ARBA" id="ARBA00024227"/>
    </source>
</evidence>
<gene>
    <name evidence="8" type="ORF">C665_13596</name>
</gene>
<dbReference type="InterPro" id="IPR004143">
    <property type="entry name" value="BPL_LPL_catalytic"/>
</dbReference>
<keyword evidence="2" id="KW-0547">Nucleotide-binding</keyword>
<evidence type="ECO:0000313" key="8">
    <source>
        <dbReference type="EMBL" id="ENO84281.1"/>
    </source>
</evidence>